<dbReference type="EMBL" id="OR769219">
    <property type="protein sequence ID" value="WQJ51285.1"/>
    <property type="molecule type" value="Genomic_DNA"/>
</dbReference>
<protein>
    <submittedName>
        <fullName evidence="1">Uncharacterized protein</fullName>
    </submittedName>
</protein>
<proteinExistence type="predicted"/>
<sequence length="165" mass="19833">MIFNENLINNISTIYKVFYYWNNDDDTIKIFIFRYTNEDEYAEQIAEYMVHEFVGNTGFIRNILTYTICDEDTNTYKKIKEGIFNYLRDNTLLSDIIAVRTFSTYSTKFNSRYSNKFNSIWKPFDNIYNIFEPLEFSYCNKFGKAIIDTKANNTKKTNKFMNYDI</sequence>
<accession>A0ABZ0Z2N0</accession>
<evidence type="ECO:0000313" key="2">
    <source>
        <dbReference type="Proteomes" id="UP001348805"/>
    </source>
</evidence>
<reference evidence="1 2" key="1">
    <citation type="submission" date="2023-11" db="EMBL/GenBank/DDBJ databases">
        <authorList>
            <person name="Cook R."/>
            <person name="Crisci M."/>
            <person name="Pye H."/>
            <person name="Adriaenssens E."/>
            <person name="Santini J."/>
        </authorList>
    </citation>
    <scope>NUCLEOTIDE SEQUENCE [LARGE SCALE GENOMIC DNA]</scope>
    <source>
        <strain evidence="1">Lak_Megaphage_RVC_AP3_GC26</strain>
    </source>
</reference>
<evidence type="ECO:0000313" key="1">
    <source>
        <dbReference type="EMBL" id="WQJ51285.1"/>
    </source>
</evidence>
<name>A0ABZ0Z2N0_9CAUD</name>
<dbReference type="Proteomes" id="UP001348805">
    <property type="component" value="Segment"/>
</dbReference>
<organism evidence="1 2">
    <name type="scientific">phage Lak_Megaphage_RVC_AP3_GC26</name>
    <dbReference type="NCBI Taxonomy" id="3109225"/>
    <lineage>
        <taxon>Viruses</taxon>
        <taxon>Duplodnaviria</taxon>
        <taxon>Heunggongvirae</taxon>
        <taxon>Uroviricota</taxon>
        <taxon>Caudoviricetes</taxon>
        <taxon>Caudoviricetes code 15 clade</taxon>
    </lineage>
</organism>
<keyword evidence="2" id="KW-1185">Reference proteome</keyword>